<feature type="non-terminal residue" evidence="6">
    <location>
        <position position="1"/>
    </location>
</feature>
<evidence type="ECO:0000256" key="4">
    <source>
        <dbReference type="SAM" id="MobiDB-lite"/>
    </source>
</evidence>
<dbReference type="Proteomes" id="UP001055439">
    <property type="component" value="Chromosome 3"/>
</dbReference>
<dbReference type="GO" id="GO:0004857">
    <property type="term" value="F:enzyme inhibitor activity"/>
    <property type="evidence" value="ECO:0007669"/>
    <property type="project" value="InterPro"/>
</dbReference>
<protein>
    <submittedName>
        <fullName evidence="6">PMEI</fullName>
    </submittedName>
</protein>
<keyword evidence="7" id="KW-1185">Reference proteome</keyword>
<evidence type="ECO:0000256" key="3">
    <source>
        <dbReference type="ARBA" id="ARBA00038471"/>
    </source>
</evidence>
<dbReference type="InterPro" id="IPR006501">
    <property type="entry name" value="Pectinesterase_inhib_dom"/>
</dbReference>
<accession>A0A9E7FHH6</accession>
<dbReference type="PANTHER" id="PTHR35357:SF23">
    <property type="entry name" value="PECTINESTERASE INHIBITOR DOMAIN-CONTAINING PROTEIN"/>
    <property type="match status" value="1"/>
</dbReference>
<comment type="similarity">
    <text evidence="3">Belongs to the PMEI family.</text>
</comment>
<organism evidence="6 7">
    <name type="scientific">Musa troglodytarum</name>
    <name type="common">fe'i banana</name>
    <dbReference type="NCBI Taxonomy" id="320322"/>
    <lineage>
        <taxon>Eukaryota</taxon>
        <taxon>Viridiplantae</taxon>
        <taxon>Streptophyta</taxon>
        <taxon>Embryophyta</taxon>
        <taxon>Tracheophyta</taxon>
        <taxon>Spermatophyta</taxon>
        <taxon>Magnoliopsida</taxon>
        <taxon>Liliopsida</taxon>
        <taxon>Zingiberales</taxon>
        <taxon>Musaceae</taxon>
        <taxon>Musa</taxon>
    </lineage>
</organism>
<keyword evidence="1" id="KW-0732">Signal</keyword>
<dbReference type="SUPFAM" id="SSF101148">
    <property type="entry name" value="Plant invertase/pectin methylesterase inhibitor"/>
    <property type="match status" value="1"/>
</dbReference>
<sequence length="123" mass="13344">QDAANSSPNIKYDFCVAELRPYPGSGSADQKSLTVIAASLTKDKATSTSAKVKNLLASTSDPKTKQCLESCESVYEDLLSDLENGHPGHQGGSPGRRQDLSQRRCGRARHLRRRFQGSEGPRP</sequence>
<feature type="compositionally biased region" description="Basic residues" evidence="4">
    <location>
        <begin position="104"/>
        <end position="115"/>
    </location>
</feature>
<feature type="domain" description="Pectinesterase inhibitor" evidence="5">
    <location>
        <begin position="11"/>
        <end position="85"/>
    </location>
</feature>
<dbReference type="Gene3D" id="1.20.140.40">
    <property type="entry name" value="Invertase/pectin methylesterase inhibitor family protein"/>
    <property type="match status" value="1"/>
</dbReference>
<evidence type="ECO:0000313" key="6">
    <source>
        <dbReference type="EMBL" id="URD94227.1"/>
    </source>
</evidence>
<evidence type="ECO:0000256" key="2">
    <source>
        <dbReference type="ARBA" id="ARBA00023157"/>
    </source>
</evidence>
<dbReference type="NCBIfam" id="TIGR01614">
    <property type="entry name" value="PME_inhib"/>
    <property type="match status" value="1"/>
</dbReference>
<dbReference type="EMBL" id="CP097505">
    <property type="protein sequence ID" value="URD94227.1"/>
    <property type="molecule type" value="Genomic_DNA"/>
</dbReference>
<name>A0A9E7FHH6_9LILI</name>
<evidence type="ECO:0000313" key="7">
    <source>
        <dbReference type="Proteomes" id="UP001055439"/>
    </source>
</evidence>
<dbReference type="InterPro" id="IPR035513">
    <property type="entry name" value="Invertase/methylesterase_inhib"/>
</dbReference>
<dbReference type="Pfam" id="PF04043">
    <property type="entry name" value="PMEI"/>
    <property type="match status" value="1"/>
</dbReference>
<keyword evidence="2" id="KW-1015">Disulfide bond</keyword>
<gene>
    <name evidence="6" type="ORF">MUK42_01297</name>
</gene>
<evidence type="ECO:0000256" key="1">
    <source>
        <dbReference type="ARBA" id="ARBA00022729"/>
    </source>
</evidence>
<feature type="region of interest" description="Disordered" evidence="4">
    <location>
        <begin position="81"/>
        <end position="123"/>
    </location>
</feature>
<evidence type="ECO:0000259" key="5">
    <source>
        <dbReference type="Pfam" id="PF04043"/>
    </source>
</evidence>
<dbReference type="PANTHER" id="PTHR35357">
    <property type="entry name" value="OS02G0537100 PROTEIN"/>
    <property type="match status" value="1"/>
</dbReference>
<proteinExistence type="inferred from homology"/>
<reference evidence="6" key="1">
    <citation type="submission" date="2022-05" db="EMBL/GenBank/DDBJ databases">
        <title>The Musa troglodytarum L. genome provides insights into the mechanism of non-climacteric behaviour and enrichment of carotenoids.</title>
        <authorList>
            <person name="Wang J."/>
        </authorList>
    </citation>
    <scope>NUCLEOTIDE SEQUENCE</scope>
    <source>
        <tissue evidence="6">Leaf</tissue>
    </source>
</reference>
<dbReference type="OrthoDB" id="1872906at2759"/>
<dbReference type="AlphaFoldDB" id="A0A9E7FHH6"/>